<proteinExistence type="inferred from homology"/>
<dbReference type="InterPro" id="IPR053714">
    <property type="entry name" value="Iso_Racemase_Enz_sf"/>
</dbReference>
<evidence type="ECO:0000256" key="1">
    <source>
        <dbReference type="ARBA" id="ARBA00038414"/>
    </source>
</evidence>
<dbReference type="GO" id="GO:0047661">
    <property type="term" value="F:amino-acid racemase activity"/>
    <property type="evidence" value="ECO:0007669"/>
    <property type="project" value="InterPro"/>
</dbReference>
<dbReference type="InterPro" id="IPR015942">
    <property type="entry name" value="Asp/Glu/hydantoin_racemase"/>
</dbReference>
<comment type="caution">
    <text evidence="2">The sequence shown here is derived from an EMBL/GenBank/DDBJ whole genome shotgun (WGS) entry which is preliminary data.</text>
</comment>
<name>A0A9X2T4L4_9HYPH</name>
<gene>
    <name evidence="2" type="ORF">NVS89_05265</name>
</gene>
<dbReference type="Pfam" id="PF01177">
    <property type="entry name" value="Asp_Glu_race"/>
    <property type="match status" value="1"/>
</dbReference>
<dbReference type="Proteomes" id="UP001151088">
    <property type="component" value="Unassembled WGS sequence"/>
</dbReference>
<dbReference type="AlphaFoldDB" id="A0A9X2T4L4"/>
<sequence>MKSPRIVLLHATPVAIDPVLAAFAQGWPEAELVNLLDDALSADRAREADLGEEMIERFVAFARYGHRIGADGLLVTCSAFGPAIERAAAVLPVPVLKPNEAMFEAALAQGDRIGMLATFAPSIGTMEDEFAEESARLRPSATLATVLVPDAIDLLRKGDADTHNRLVAQAAPRLGGMDAVMLAHFSTSRAAPLVRERLEVPVLTAPGAAVAKMKRLVTGAQAAA</sequence>
<protein>
    <submittedName>
        <fullName evidence="2">Aspartate/glutamate racemase family protein</fullName>
    </submittedName>
</protein>
<comment type="similarity">
    <text evidence="1">Belongs to the HyuE racemase family.</text>
</comment>
<accession>A0A9X2T4L4</accession>
<evidence type="ECO:0000313" key="3">
    <source>
        <dbReference type="Proteomes" id="UP001151088"/>
    </source>
</evidence>
<organism evidence="2 3">
    <name type="scientific">Ancylobacter mangrovi</name>
    <dbReference type="NCBI Taxonomy" id="2972472"/>
    <lineage>
        <taxon>Bacteria</taxon>
        <taxon>Pseudomonadati</taxon>
        <taxon>Pseudomonadota</taxon>
        <taxon>Alphaproteobacteria</taxon>
        <taxon>Hyphomicrobiales</taxon>
        <taxon>Xanthobacteraceae</taxon>
        <taxon>Ancylobacter</taxon>
    </lineage>
</organism>
<dbReference type="RefSeq" id="WP_258731457.1">
    <property type="nucleotide sequence ID" value="NZ_JANTHZ010000001.1"/>
</dbReference>
<dbReference type="EMBL" id="JANTHZ010000001">
    <property type="protein sequence ID" value="MCS0494499.1"/>
    <property type="molecule type" value="Genomic_DNA"/>
</dbReference>
<reference evidence="2" key="1">
    <citation type="submission" date="2022-08" db="EMBL/GenBank/DDBJ databases">
        <authorList>
            <person name="Li F."/>
        </authorList>
    </citation>
    <scope>NUCLEOTIDE SEQUENCE</scope>
    <source>
        <strain evidence="2">MQZ15Z-1</strain>
    </source>
</reference>
<evidence type="ECO:0000313" key="2">
    <source>
        <dbReference type="EMBL" id="MCS0494499.1"/>
    </source>
</evidence>
<dbReference type="Gene3D" id="3.40.50.12500">
    <property type="match status" value="1"/>
</dbReference>
<keyword evidence="3" id="KW-1185">Reference proteome</keyword>